<feature type="compositionally biased region" description="Basic and acidic residues" evidence="1">
    <location>
        <begin position="623"/>
        <end position="632"/>
    </location>
</feature>
<dbReference type="STRING" id="703135.A0A2A9NLW0"/>
<feature type="compositionally biased region" description="Acidic residues" evidence="1">
    <location>
        <begin position="608"/>
        <end position="617"/>
    </location>
</feature>
<feature type="region of interest" description="Disordered" evidence="1">
    <location>
        <begin position="247"/>
        <end position="439"/>
    </location>
</feature>
<feature type="compositionally biased region" description="Basic and acidic residues" evidence="1">
    <location>
        <begin position="591"/>
        <end position="600"/>
    </location>
</feature>
<keyword evidence="3" id="KW-1185">Reference proteome</keyword>
<feature type="region of interest" description="Disordered" evidence="1">
    <location>
        <begin position="840"/>
        <end position="884"/>
    </location>
</feature>
<dbReference type="EMBL" id="KZ301992">
    <property type="protein sequence ID" value="PFH51078.1"/>
    <property type="molecule type" value="Genomic_DNA"/>
</dbReference>
<feature type="compositionally biased region" description="Pro residues" evidence="1">
    <location>
        <begin position="846"/>
        <end position="856"/>
    </location>
</feature>
<reference evidence="2 3" key="1">
    <citation type="submission" date="2014-02" db="EMBL/GenBank/DDBJ databases">
        <title>Transposable element dynamics among asymbiotic and ectomycorrhizal Amanita fungi.</title>
        <authorList>
            <consortium name="DOE Joint Genome Institute"/>
            <person name="Hess J."/>
            <person name="Skrede I."/>
            <person name="Wolfe B."/>
            <person name="LaButti K."/>
            <person name="Ohm R.A."/>
            <person name="Grigoriev I.V."/>
            <person name="Pringle A."/>
        </authorList>
    </citation>
    <scope>NUCLEOTIDE SEQUENCE [LARGE SCALE GENOMIC DNA]</scope>
    <source>
        <strain evidence="2 3">SKay4041</strain>
    </source>
</reference>
<evidence type="ECO:0000313" key="2">
    <source>
        <dbReference type="EMBL" id="PFH51078.1"/>
    </source>
</evidence>
<organism evidence="2 3">
    <name type="scientific">Amanita thiersii Skay4041</name>
    <dbReference type="NCBI Taxonomy" id="703135"/>
    <lineage>
        <taxon>Eukaryota</taxon>
        <taxon>Fungi</taxon>
        <taxon>Dikarya</taxon>
        <taxon>Basidiomycota</taxon>
        <taxon>Agaricomycotina</taxon>
        <taxon>Agaricomycetes</taxon>
        <taxon>Agaricomycetidae</taxon>
        <taxon>Agaricales</taxon>
        <taxon>Pluteineae</taxon>
        <taxon>Amanitaceae</taxon>
        <taxon>Amanita</taxon>
    </lineage>
</organism>
<feature type="compositionally biased region" description="Polar residues" evidence="1">
    <location>
        <begin position="516"/>
        <end position="528"/>
    </location>
</feature>
<feature type="compositionally biased region" description="Low complexity" evidence="1">
    <location>
        <begin position="171"/>
        <end position="181"/>
    </location>
</feature>
<feature type="compositionally biased region" description="Low complexity" evidence="1">
    <location>
        <begin position="708"/>
        <end position="720"/>
    </location>
</feature>
<feature type="region of interest" description="Disordered" evidence="1">
    <location>
        <begin position="47"/>
        <end position="73"/>
    </location>
</feature>
<proteinExistence type="predicted"/>
<evidence type="ECO:0000313" key="3">
    <source>
        <dbReference type="Proteomes" id="UP000242287"/>
    </source>
</evidence>
<feature type="compositionally biased region" description="Basic residues" evidence="1">
    <location>
        <begin position="563"/>
        <end position="579"/>
    </location>
</feature>
<sequence>MTDEYDFSAMYHFGAAVNTSSIETATTTTAAAAAPMLRDAITSFTTTTTTTTPARDSISLSTPTPARNRPRPRPIFRKHTLTASSDNPIHDTSHEYERGIEIDNMDFFPSTLSIADRAKMRQRSAAKLSGPSQPTVADQFLSSGEHEESASRPTRPKPRPKKKPKLSTDNTTITTPSQPSTPSAPLPNPHIPTSQFSIPLPTSPPLPPSDPPFTPHINFRNIQYDNKISPPKVSLVPPIETLPNVSTPSSLFSADEQEAIEPNQKRKKRRVGRAPLYTDDEGGGGERDELVSDGFGAHIPHGIDARGEDDPLLLQPPSTFFAGSTPDSGGRPLGPEKETERNEEIIIDLCTVPERRGSTQQVEPKMGKDKGKKKRIDDEDEDFDLEKEEKSRKEKKPKPKPRPKVKEKKVAESPSKRGAKKMVGVVIESPTAKKKGKEATFDEGDVLDISDDDLEMVHEGDFRGQGLERMEEYTAKRIPARGELGDHGSPMSAVPDSEDEGMGMQIQMDEDKRVYSSISKSQTKQDVPSSGSSGSGKRRRKVIEDSDEDRGNEKEEEDARVASPKRPKMDKKGRVKKGKAAPEENSTQTDKVAKGKGEGKKGKRVVLSDEEEEEWEYEYLSSARKEKGTEKKARARKKGGKASRVLSETEDEEREYEHPTDAREETGTEKKTQSKKRGGKVSRVLSETEGEGGREEDGNNSAKENVHPQSSNNSNRSASQAPPPMTPAAKPSTIAVKPEYSTLTSRYTIAPKTKSLPMTELIRRVNSLPGSPFYSPSVSTPSNRPTSNQNPIRTPATGNNHKINSDNTKVPQFSLGLRAGVTAYSPYLKTSRSFLSKIAPLHPNRRTPPPPLPRPPPPKKSKKQLEREEQWEEEMIEGVGGMGMWSCMSEEERRDVKRAKWAMELGECD</sequence>
<feature type="compositionally biased region" description="Basic and acidic residues" evidence="1">
    <location>
        <begin position="655"/>
        <end position="672"/>
    </location>
</feature>
<feature type="region of interest" description="Disordered" evidence="1">
    <location>
        <begin position="123"/>
        <end position="220"/>
    </location>
</feature>
<evidence type="ECO:0000256" key="1">
    <source>
        <dbReference type="SAM" id="MobiDB-lite"/>
    </source>
</evidence>
<name>A0A2A9NLW0_9AGAR</name>
<feature type="compositionally biased region" description="Polar residues" evidence="1">
    <location>
        <begin position="774"/>
        <end position="806"/>
    </location>
</feature>
<dbReference type="AlphaFoldDB" id="A0A2A9NLW0"/>
<feature type="compositionally biased region" description="Basic and acidic residues" evidence="1">
    <location>
        <begin position="334"/>
        <end position="344"/>
    </location>
</feature>
<feature type="compositionally biased region" description="Basic and acidic residues" evidence="1">
    <location>
        <begin position="549"/>
        <end position="560"/>
    </location>
</feature>
<feature type="compositionally biased region" description="Basic residues" evidence="1">
    <location>
        <begin position="154"/>
        <end position="165"/>
    </location>
</feature>
<accession>A0A2A9NLW0</accession>
<feature type="compositionally biased region" description="Polar residues" evidence="1">
    <location>
        <begin position="316"/>
        <end position="327"/>
    </location>
</feature>
<feature type="region of interest" description="Disordered" evidence="1">
    <location>
        <begin position="479"/>
        <end position="806"/>
    </location>
</feature>
<dbReference type="OrthoDB" id="3271227at2759"/>
<feature type="compositionally biased region" description="Pro residues" evidence="1">
    <location>
        <begin position="201"/>
        <end position="214"/>
    </location>
</feature>
<gene>
    <name evidence="2" type="ORF">AMATHDRAFT_47358</name>
</gene>
<feature type="compositionally biased region" description="Polar residues" evidence="1">
    <location>
        <begin position="130"/>
        <end position="142"/>
    </location>
</feature>
<protein>
    <submittedName>
        <fullName evidence="2">Uncharacterized protein</fullName>
    </submittedName>
</protein>
<feature type="compositionally biased region" description="Basic residues" evidence="1">
    <location>
        <begin position="393"/>
        <end position="407"/>
    </location>
</feature>
<dbReference type="Proteomes" id="UP000242287">
    <property type="component" value="Unassembled WGS sequence"/>
</dbReference>